<name>A0A089VL00_ECOLX</name>
<organism evidence="1">
    <name type="scientific">Escherichia coli</name>
    <dbReference type="NCBI Taxonomy" id="562"/>
    <lineage>
        <taxon>Bacteria</taxon>
        <taxon>Pseudomonadati</taxon>
        <taxon>Pseudomonadota</taxon>
        <taxon>Gammaproteobacteria</taxon>
        <taxon>Enterobacterales</taxon>
        <taxon>Enterobacteriaceae</taxon>
        <taxon>Escherichia</taxon>
    </lineage>
</organism>
<protein>
    <submittedName>
        <fullName evidence="1">Uncharacterized protein</fullName>
    </submittedName>
</protein>
<evidence type="ECO:0000313" key="1">
    <source>
        <dbReference type="EMBL" id="AIR75034.1"/>
    </source>
</evidence>
<accession>A0A089VL00</accession>
<proteinExistence type="predicted"/>
<dbReference type="AlphaFoldDB" id="A0A089VL00"/>
<keyword evidence="1" id="KW-0614">Plasmid</keyword>
<reference evidence="1" key="2">
    <citation type="journal article" date="2015" name="Antimicrob. Agents Chemother.">
        <title>blaCTX-M-1/9/1 Hybrid Genes May Have Been Generated from blaCTX-M-15 on an IncI2 Plasmid.</title>
        <authorList>
            <person name="Liu L."/>
            <person name="He D."/>
            <person name="Lv L."/>
            <person name="Liu W."/>
            <person name="Chen X."/>
            <person name="Zeng Z."/>
            <person name="Partridge S.R."/>
            <person name="Liu J.H."/>
        </authorList>
    </citation>
    <scope>NUCLEOTIDE SEQUENCE</scope>
    <source>
        <strain evidence="1">JC2</strain>
        <plasmid evidence="1">pHNY2</plasmid>
    </source>
</reference>
<reference evidence="1" key="1">
    <citation type="submission" date="2014-09" db="EMBL/GenBank/DDBJ databases">
        <authorList>
            <person name="Liu J.-H."/>
            <person name="He D."/>
            <person name="Lv L."/>
            <person name="Li Q."/>
        </authorList>
    </citation>
    <scope>NUCLEOTIDE SEQUENCE</scope>
    <source>
        <strain evidence="1">JC2</strain>
        <plasmid evidence="1">pHNY2</plasmid>
    </source>
</reference>
<geneLocation type="plasmid" evidence="1">
    <name>pHNY2</name>
</geneLocation>
<dbReference type="EMBL" id="KF601686">
    <property type="protein sequence ID" value="AIR75034.1"/>
    <property type="molecule type" value="Genomic_DNA"/>
</dbReference>
<sequence length="37" mass="4271">MGNVSKEWASLAVLKTILKLSEMCAESKRKRARLEHR</sequence>